<evidence type="ECO:0000313" key="9">
    <source>
        <dbReference type="EMBL" id="TLP61321.1"/>
    </source>
</evidence>
<dbReference type="GO" id="GO:0009007">
    <property type="term" value="F:site-specific DNA-methyltransferase (adenine-specific) activity"/>
    <property type="evidence" value="ECO:0007669"/>
    <property type="project" value="UniProtKB-EC"/>
</dbReference>
<reference evidence="9 10" key="1">
    <citation type="submission" date="2019-05" db="EMBL/GenBank/DDBJ databases">
        <title>Pseudomonas sp. SC006 isolated from lettuce that can produce HBGAs.</title>
        <authorList>
            <person name="Wang D."/>
            <person name="Liao N."/>
            <person name="Liu D."/>
            <person name="Zhang Z."/>
            <person name="Zou S."/>
        </authorList>
    </citation>
    <scope>NUCLEOTIDE SEQUENCE [LARGE SCALE GENOMIC DNA]</scope>
    <source>
        <strain evidence="9 10">SC006</strain>
    </source>
</reference>
<evidence type="ECO:0000256" key="7">
    <source>
        <dbReference type="ARBA" id="ARBA00047942"/>
    </source>
</evidence>
<dbReference type="InterPro" id="IPR002052">
    <property type="entry name" value="DNA_methylase_N6_adenine_CS"/>
</dbReference>
<dbReference type="PANTHER" id="PTHR33841">
    <property type="entry name" value="DNA METHYLTRANSFERASE YEEA-RELATED"/>
    <property type="match status" value="1"/>
</dbReference>
<dbReference type="InterPro" id="IPR029063">
    <property type="entry name" value="SAM-dependent_MTases_sf"/>
</dbReference>
<dbReference type="Proteomes" id="UP000309819">
    <property type="component" value="Unassembled WGS sequence"/>
</dbReference>
<keyword evidence="4" id="KW-0808">Transferase</keyword>
<dbReference type="InterPro" id="IPR050953">
    <property type="entry name" value="N4_N6_ade-DNA_methylase"/>
</dbReference>
<dbReference type="PRINTS" id="PR00507">
    <property type="entry name" value="N12N6MTFRASE"/>
</dbReference>
<evidence type="ECO:0000256" key="5">
    <source>
        <dbReference type="ARBA" id="ARBA00022691"/>
    </source>
</evidence>
<comment type="similarity">
    <text evidence="1">Belongs to the N(4)/N(6)-methyltransferase family.</text>
</comment>
<keyword evidence="3" id="KW-0489">Methyltransferase</keyword>
<evidence type="ECO:0000256" key="4">
    <source>
        <dbReference type="ARBA" id="ARBA00022679"/>
    </source>
</evidence>
<sequence>MFKPLIRNFTGTPSAGFFLLRNCFFPTPLSVVEAAVRQEVSGHYSRVLEPAVGDGALLAALDGNFSALVAFDINEDNLAKVSSRMSHVEGQHIKLECSDFLKSDSLGEFDLILANPPFDNNLSNHVLWAGRKIPIEAAFVVKCLSLLSPLGKAVFILPSSVVVGDKCAWLRNKLLADYFVKSVVKLPKYSFKKVEGGFYVLTVINEKRHGYRVLLAYDELSYELSSCFIREQGGGLDPERLLVSAKYSDVLNKTGVVDLCSLAEISRGNVCATGKKDYLYHSTNFSSHAAYEKPMVRGANSSAVLKQFDLALKRVGRGASDSFSVYQSKKCAPCSDCIIKIAPKEKSKISSYRLLLMLRVSVLLGGNALFEISGGGANYISLGRLRELRIPDFIDFKDDKVIRRYASYIEREQIFKARSMEKDLESKLLYMMGCADVVRSNA</sequence>
<name>A0A5R8Z6Q3_9PSED</name>
<comment type="caution">
    <text evidence="9">The sequence shown here is derived from an EMBL/GenBank/DDBJ whole genome shotgun (WGS) entry which is preliminary data.</text>
</comment>
<dbReference type="CDD" id="cd02440">
    <property type="entry name" value="AdoMet_MTases"/>
    <property type="match status" value="1"/>
</dbReference>
<accession>A0A5R8Z6Q3</accession>
<dbReference type="OrthoDB" id="9784823at2"/>
<feature type="domain" description="DNA methylase adenine-specific" evidence="8">
    <location>
        <begin position="27"/>
        <end position="202"/>
    </location>
</feature>
<evidence type="ECO:0000256" key="6">
    <source>
        <dbReference type="ARBA" id="ARBA00022747"/>
    </source>
</evidence>
<dbReference type="SUPFAM" id="SSF53335">
    <property type="entry name" value="S-adenosyl-L-methionine-dependent methyltransferases"/>
    <property type="match status" value="1"/>
</dbReference>
<organism evidence="9 10">
    <name type="scientific">Pseudomonas mosselii</name>
    <dbReference type="NCBI Taxonomy" id="78327"/>
    <lineage>
        <taxon>Bacteria</taxon>
        <taxon>Pseudomonadati</taxon>
        <taxon>Pseudomonadota</taxon>
        <taxon>Gammaproteobacteria</taxon>
        <taxon>Pseudomonadales</taxon>
        <taxon>Pseudomonadaceae</taxon>
        <taxon>Pseudomonas</taxon>
    </lineage>
</organism>
<evidence type="ECO:0000259" key="8">
    <source>
        <dbReference type="Pfam" id="PF02384"/>
    </source>
</evidence>
<evidence type="ECO:0000313" key="10">
    <source>
        <dbReference type="Proteomes" id="UP000309819"/>
    </source>
</evidence>
<dbReference type="GO" id="GO:0009307">
    <property type="term" value="P:DNA restriction-modification system"/>
    <property type="evidence" value="ECO:0007669"/>
    <property type="project" value="UniProtKB-KW"/>
</dbReference>
<keyword evidence="10" id="KW-1185">Reference proteome</keyword>
<dbReference type="EC" id="2.1.1.72" evidence="2"/>
<gene>
    <name evidence="9" type="ORF">FEM01_12100</name>
</gene>
<protein>
    <recommendedName>
        <fullName evidence="2">site-specific DNA-methyltransferase (adenine-specific)</fullName>
        <ecNumber evidence="2">2.1.1.72</ecNumber>
    </recommendedName>
</protein>
<dbReference type="InterPro" id="IPR003356">
    <property type="entry name" value="DNA_methylase_A-5"/>
</dbReference>
<dbReference type="GO" id="GO:0008170">
    <property type="term" value="F:N-methyltransferase activity"/>
    <property type="evidence" value="ECO:0007669"/>
    <property type="project" value="InterPro"/>
</dbReference>
<dbReference type="GO" id="GO:0032259">
    <property type="term" value="P:methylation"/>
    <property type="evidence" value="ECO:0007669"/>
    <property type="project" value="UniProtKB-KW"/>
</dbReference>
<dbReference type="GO" id="GO:0003677">
    <property type="term" value="F:DNA binding"/>
    <property type="evidence" value="ECO:0007669"/>
    <property type="project" value="InterPro"/>
</dbReference>
<dbReference type="Gene3D" id="3.40.50.150">
    <property type="entry name" value="Vaccinia Virus protein VP39"/>
    <property type="match status" value="1"/>
</dbReference>
<dbReference type="PROSITE" id="PS00092">
    <property type="entry name" value="N6_MTASE"/>
    <property type="match status" value="1"/>
</dbReference>
<dbReference type="Pfam" id="PF02384">
    <property type="entry name" value="N6_Mtase"/>
    <property type="match status" value="1"/>
</dbReference>
<dbReference type="AlphaFoldDB" id="A0A5R8Z6Q3"/>
<comment type="catalytic activity">
    <reaction evidence="7">
        <text>a 2'-deoxyadenosine in DNA + S-adenosyl-L-methionine = an N(6)-methyl-2'-deoxyadenosine in DNA + S-adenosyl-L-homocysteine + H(+)</text>
        <dbReference type="Rhea" id="RHEA:15197"/>
        <dbReference type="Rhea" id="RHEA-COMP:12418"/>
        <dbReference type="Rhea" id="RHEA-COMP:12419"/>
        <dbReference type="ChEBI" id="CHEBI:15378"/>
        <dbReference type="ChEBI" id="CHEBI:57856"/>
        <dbReference type="ChEBI" id="CHEBI:59789"/>
        <dbReference type="ChEBI" id="CHEBI:90615"/>
        <dbReference type="ChEBI" id="CHEBI:90616"/>
        <dbReference type="EC" id="2.1.1.72"/>
    </reaction>
</comment>
<proteinExistence type="inferred from homology"/>
<keyword evidence="5" id="KW-0949">S-adenosyl-L-methionine</keyword>
<evidence type="ECO:0000256" key="1">
    <source>
        <dbReference type="ARBA" id="ARBA00006594"/>
    </source>
</evidence>
<keyword evidence="6" id="KW-0680">Restriction system</keyword>
<evidence type="ECO:0000256" key="2">
    <source>
        <dbReference type="ARBA" id="ARBA00011900"/>
    </source>
</evidence>
<dbReference type="EMBL" id="VAUO01000004">
    <property type="protein sequence ID" value="TLP61321.1"/>
    <property type="molecule type" value="Genomic_DNA"/>
</dbReference>
<evidence type="ECO:0000256" key="3">
    <source>
        <dbReference type="ARBA" id="ARBA00022603"/>
    </source>
</evidence>
<dbReference type="PANTHER" id="PTHR33841:SF5">
    <property type="entry name" value="DNA METHYLASE (MODIFICATION METHYLASE) (METHYLTRANSFERASE)-RELATED"/>
    <property type="match status" value="1"/>
</dbReference>